<proteinExistence type="predicted"/>
<protein>
    <submittedName>
        <fullName evidence="1">Uncharacterized protein</fullName>
    </submittedName>
</protein>
<dbReference type="Gene3D" id="2.60.20.10">
    <property type="entry name" value="Crystallins"/>
    <property type="match status" value="1"/>
</dbReference>
<keyword evidence="2" id="KW-1185">Reference proteome</keyword>
<organism evidence="1 2">
    <name type="scientific">Periconia digitata</name>
    <dbReference type="NCBI Taxonomy" id="1303443"/>
    <lineage>
        <taxon>Eukaryota</taxon>
        <taxon>Fungi</taxon>
        <taxon>Dikarya</taxon>
        <taxon>Ascomycota</taxon>
        <taxon>Pezizomycotina</taxon>
        <taxon>Dothideomycetes</taxon>
        <taxon>Pleosporomycetidae</taxon>
        <taxon>Pleosporales</taxon>
        <taxon>Massarineae</taxon>
        <taxon>Periconiaceae</taxon>
        <taxon>Periconia</taxon>
    </lineage>
</organism>
<dbReference type="EMBL" id="CAOQHR010000003">
    <property type="protein sequence ID" value="CAI6332809.1"/>
    <property type="molecule type" value="Genomic_DNA"/>
</dbReference>
<dbReference type="OrthoDB" id="2910287at2759"/>
<evidence type="ECO:0000313" key="1">
    <source>
        <dbReference type="EMBL" id="CAI6332809.1"/>
    </source>
</evidence>
<comment type="caution">
    <text evidence="1">The sequence shown here is derived from an EMBL/GenBank/DDBJ whole genome shotgun (WGS) entry which is preliminary data.</text>
</comment>
<dbReference type="Proteomes" id="UP001152607">
    <property type="component" value="Unassembled WGS sequence"/>
</dbReference>
<name>A0A9W4XI51_9PLEO</name>
<reference evidence="1" key="1">
    <citation type="submission" date="2023-01" db="EMBL/GenBank/DDBJ databases">
        <authorList>
            <person name="Van Ghelder C."/>
            <person name="Rancurel C."/>
        </authorList>
    </citation>
    <scope>NUCLEOTIDE SEQUENCE</scope>
    <source>
        <strain evidence="1">CNCM I-4278</strain>
    </source>
</reference>
<sequence length="175" mass="19790">MSRNDDSREDEKNTSWKNYIRAHRDRNYCIPPHKPSQHPLTTQHNLDKNLQPATMQFFIQSTLLAAMFATATLAQPTGSDSVSAAASDLITVCKDTNFNNCKNFSGEVNKCYDLPSEWNDVASSVRAWPGRWCYIYKDFACGGFRGGPIQDDNAHSDLGRTGWSDWTSSYMCFNK</sequence>
<evidence type="ECO:0000313" key="2">
    <source>
        <dbReference type="Proteomes" id="UP001152607"/>
    </source>
</evidence>
<dbReference type="AlphaFoldDB" id="A0A9W4XI51"/>
<gene>
    <name evidence="1" type="ORF">PDIGIT_LOCUS5839</name>
</gene>
<accession>A0A9W4XI51</accession>